<proteinExistence type="predicted"/>
<evidence type="ECO:0000313" key="3">
    <source>
        <dbReference type="EMBL" id="SDS13865.1"/>
    </source>
</evidence>
<feature type="transmembrane region" description="Helical" evidence="1">
    <location>
        <begin position="39"/>
        <end position="56"/>
    </location>
</feature>
<reference evidence="4" key="1">
    <citation type="submission" date="2016-10" db="EMBL/GenBank/DDBJ databases">
        <authorList>
            <person name="Varghese N."/>
            <person name="Submissions S."/>
        </authorList>
    </citation>
    <scope>NUCLEOTIDE SEQUENCE [LARGE SCALE GENOMIC DNA]</scope>
    <source>
        <strain evidence="4">KCTC 32247</strain>
    </source>
</reference>
<keyword evidence="2" id="KW-0732">Signal</keyword>
<dbReference type="EMBL" id="LT629751">
    <property type="protein sequence ID" value="SDS13865.1"/>
    <property type="molecule type" value="Genomic_DNA"/>
</dbReference>
<sequence length="60" mass="6521">MQKTLAFVLSLAAAPAFAHVGHAHTSEHGLLHYLLGTDQMLLGIAIALVAGLAYWLRPRW</sequence>
<organism evidence="3 4">
    <name type="scientific">Pseudomonas oryzae</name>
    <dbReference type="NCBI Taxonomy" id="1392877"/>
    <lineage>
        <taxon>Bacteria</taxon>
        <taxon>Pseudomonadati</taxon>
        <taxon>Pseudomonadota</taxon>
        <taxon>Gammaproteobacteria</taxon>
        <taxon>Pseudomonadales</taxon>
        <taxon>Pseudomonadaceae</taxon>
        <taxon>Pseudomonas</taxon>
    </lineage>
</organism>
<name>A0A1H1PRT6_9PSED</name>
<feature type="chain" id="PRO_5009256871" description="HupE / UreJ protein" evidence="2">
    <location>
        <begin position="19"/>
        <end position="60"/>
    </location>
</feature>
<evidence type="ECO:0000256" key="1">
    <source>
        <dbReference type="SAM" id="Phobius"/>
    </source>
</evidence>
<accession>A0A1H1PRT6</accession>
<dbReference type="AlphaFoldDB" id="A0A1H1PRT6"/>
<gene>
    <name evidence="3" type="ORF">SAMN05216221_1153</name>
</gene>
<dbReference type="STRING" id="1392877.SAMN05216221_1153"/>
<keyword evidence="1" id="KW-1133">Transmembrane helix</keyword>
<feature type="signal peptide" evidence="2">
    <location>
        <begin position="1"/>
        <end position="18"/>
    </location>
</feature>
<evidence type="ECO:0000313" key="4">
    <source>
        <dbReference type="Proteomes" id="UP000243359"/>
    </source>
</evidence>
<keyword evidence="1" id="KW-0812">Transmembrane</keyword>
<dbReference type="Proteomes" id="UP000243359">
    <property type="component" value="Chromosome I"/>
</dbReference>
<keyword evidence="4" id="KW-1185">Reference proteome</keyword>
<protein>
    <recommendedName>
        <fullName evidence="5">HupE / UreJ protein</fullName>
    </recommendedName>
</protein>
<evidence type="ECO:0008006" key="5">
    <source>
        <dbReference type="Google" id="ProtNLM"/>
    </source>
</evidence>
<evidence type="ECO:0000256" key="2">
    <source>
        <dbReference type="SAM" id="SignalP"/>
    </source>
</evidence>
<dbReference type="RefSeq" id="WP_090348031.1">
    <property type="nucleotide sequence ID" value="NZ_LT629751.1"/>
</dbReference>
<keyword evidence="1" id="KW-0472">Membrane</keyword>